<evidence type="ECO:0000313" key="2">
    <source>
        <dbReference type="Proteomes" id="UP001589647"/>
    </source>
</evidence>
<dbReference type="Proteomes" id="UP001589647">
    <property type="component" value="Unassembled WGS sequence"/>
</dbReference>
<gene>
    <name evidence="1" type="ORF">ACFFV7_17810</name>
</gene>
<dbReference type="RefSeq" id="WP_189646208.1">
    <property type="nucleotide sequence ID" value="NZ_BMRC01000002.1"/>
</dbReference>
<comment type="caution">
    <text evidence="1">The sequence shown here is derived from an EMBL/GenBank/DDBJ whole genome shotgun (WGS) entry which is preliminary data.</text>
</comment>
<reference evidence="1 2" key="1">
    <citation type="submission" date="2024-09" db="EMBL/GenBank/DDBJ databases">
        <authorList>
            <person name="Sun Q."/>
            <person name="Mori K."/>
        </authorList>
    </citation>
    <scope>NUCLEOTIDE SEQUENCE [LARGE SCALE GENOMIC DNA]</scope>
    <source>
        <strain evidence="1 2">CCM 3426</strain>
    </source>
</reference>
<name>A0ABV5IGK9_9ACTN</name>
<evidence type="ECO:0008006" key="3">
    <source>
        <dbReference type="Google" id="ProtNLM"/>
    </source>
</evidence>
<keyword evidence="2" id="KW-1185">Reference proteome</keyword>
<evidence type="ECO:0000313" key="1">
    <source>
        <dbReference type="EMBL" id="MFB9203060.1"/>
    </source>
</evidence>
<accession>A0ABV5IGK9</accession>
<dbReference type="EMBL" id="JBHMEI010000013">
    <property type="protein sequence ID" value="MFB9203060.1"/>
    <property type="molecule type" value="Genomic_DNA"/>
</dbReference>
<protein>
    <recommendedName>
        <fullName evidence="3">DUF3800 domain-containing protein</fullName>
    </recommendedName>
</protein>
<proteinExistence type="predicted"/>
<sequence length="188" mass="21637">MNPPSSAYVDESMLLTHGVYLMAAMFVAPHQTDHYRTELRALLFRRQPRLHWRDENDKRRMQLIEAVAALRPAGILVASTGLDAKRQERARRKCMECLLWELGDHHVNDVVFERRGQLDRRDHELVAVLQGRHAMPSKLVVSWCDPMAEPLLWLPDIIAGAKSLAERGDHRFWSQVEGGMLVRAIDAR</sequence>
<organism evidence="1 2">
    <name type="scientific">Nonomuraea spiralis</name>
    <dbReference type="NCBI Taxonomy" id="46182"/>
    <lineage>
        <taxon>Bacteria</taxon>
        <taxon>Bacillati</taxon>
        <taxon>Actinomycetota</taxon>
        <taxon>Actinomycetes</taxon>
        <taxon>Streptosporangiales</taxon>
        <taxon>Streptosporangiaceae</taxon>
        <taxon>Nonomuraea</taxon>
    </lineage>
</organism>